<dbReference type="EMBL" id="LCUC01000377">
    <property type="protein sequence ID" value="KKY31564.1"/>
    <property type="molecule type" value="Genomic_DNA"/>
</dbReference>
<dbReference type="Proteomes" id="UP000034680">
    <property type="component" value="Unassembled WGS sequence"/>
</dbReference>
<evidence type="ECO:0000256" key="1">
    <source>
        <dbReference type="SAM" id="SignalP"/>
    </source>
</evidence>
<evidence type="ECO:0000313" key="2">
    <source>
        <dbReference type="EMBL" id="KKY31564.1"/>
    </source>
</evidence>
<name>A0A0G2FBJ7_9PEZI</name>
<dbReference type="GO" id="GO:0046578">
    <property type="term" value="P:regulation of Ras protein signal transduction"/>
    <property type="evidence" value="ECO:0007669"/>
    <property type="project" value="TreeGrafter"/>
</dbReference>
<dbReference type="STRING" id="1214573.A0A0G2FBJ7"/>
<dbReference type="AlphaFoldDB" id="A0A0G2FBJ7"/>
<reference evidence="2 3" key="2">
    <citation type="submission" date="2015-05" db="EMBL/GenBank/DDBJ databases">
        <authorList>
            <person name="Morales-Cruz A."/>
            <person name="Amrine K.C."/>
            <person name="Cantu D."/>
        </authorList>
    </citation>
    <scope>NUCLEOTIDE SEQUENCE [LARGE SCALE GENOMIC DNA]</scope>
    <source>
        <strain evidence="2">DA912</strain>
    </source>
</reference>
<feature type="chain" id="PRO_5002543865" evidence="1">
    <location>
        <begin position="22"/>
        <end position="227"/>
    </location>
</feature>
<keyword evidence="3" id="KW-1185">Reference proteome</keyword>
<dbReference type="Gene3D" id="3.90.280.10">
    <property type="entry name" value="PEBP-like"/>
    <property type="match status" value="1"/>
</dbReference>
<dbReference type="PANTHER" id="PTHR11362:SF148">
    <property type="entry name" value="CARBOXYPEPTIDASE Y INHIBITOR"/>
    <property type="match status" value="1"/>
</dbReference>
<dbReference type="CDD" id="cd00866">
    <property type="entry name" value="PEBP_euk"/>
    <property type="match status" value="1"/>
</dbReference>
<dbReference type="GO" id="GO:0005543">
    <property type="term" value="F:phospholipid binding"/>
    <property type="evidence" value="ECO:0007669"/>
    <property type="project" value="TreeGrafter"/>
</dbReference>
<dbReference type="GO" id="GO:0030414">
    <property type="term" value="F:peptidase inhibitor activity"/>
    <property type="evidence" value="ECO:0007669"/>
    <property type="project" value="TreeGrafter"/>
</dbReference>
<dbReference type="InterPro" id="IPR008914">
    <property type="entry name" value="PEBP"/>
</dbReference>
<dbReference type="OrthoDB" id="2506647at2759"/>
<gene>
    <name evidence="2" type="ORF">UCDDA912_g08485</name>
</gene>
<dbReference type="GO" id="GO:0030162">
    <property type="term" value="P:regulation of proteolysis"/>
    <property type="evidence" value="ECO:0007669"/>
    <property type="project" value="TreeGrafter"/>
</dbReference>
<keyword evidence="1" id="KW-0732">Signal</keyword>
<dbReference type="SUPFAM" id="SSF49777">
    <property type="entry name" value="PEBP-like"/>
    <property type="match status" value="1"/>
</dbReference>
<proteinExistence type="predicted"/>
<evidence type="ECO:0000313" key="3">
    <source>
        <dbReference type="Proteomes" id="UP000034680"/>
    </source>
</evidence>
<comment type="caution">
    <text evidence="2">The sequence shown here is derived from an EMBL/GenBank/DDBJ whole genome shotgun (WGS) entry which is preliminary data.</text>
</comment>
<reference evidence="2 3" key="1">
    <citation type="submission" date="2015-05" db="EMBL/GenBank/DDBJ databases">
        <title>Distinctive expansion of gene families associated with plant cell wall degradation and secondary metabolism in the genomes of grapevine trunk pathogens.</title>
        <authorList>
            <person name="Lawrence D.P."/>
            <person name="Travadon R."/>
            <person name="Rolshausen P.E."/>
            <person name="Baumgartner K."/>
        </authorList>
    </citation>
    <scope>NUCLEOTIDE SEQUENCE [LARGE SCALE GENOMIC DNA]</scope>
    <source>
        <strain evidence="2">DA912</strain>
    </source>
</reference>
<organism evidence="2 3">
    <name type="scientific">Diaporthe ampelina</name>
    <dbReference type="NCBI Taxonomy" id="1214573"/>
    <lineage>
        <taxon>Eukaryota</taxon>
        <taxon>Fungi</taxon>
        <taxon>Dikarya</taxon>
        <taxon>Ascomycota</taxon>
        <taxon>Pezizomycotina</taxon>
        <taxon>Sordariomycetes</taxon>
        <taxon>Sordariomycetidae</taxon>
        <taxon>Diaporthales</taxon>
        <taxon>Diaporthaceae</taxon>
        <taxon>Diaporthe</taxon>
    </lineage>
</organism>
<protein>
    <submittedName>
        <fullName evidence="2">Putative carboxypeptidase y inhibitor</fullName>
    </submittedName>
</protein>
<dbReference type="InterPro" id="IPR035810">
    <property type="entry name" value="PEBP_euk"/>
</dbReference>
<dbReference type="InterPro" id="IPR036610">
    <property type="entry name" value="PEBP-like_sf"/>
</dbReference>
<dbReference type="PANTHER" id="PTHR11362">
    <property type="entry name" value="PHOSPHATIDYLETHANOLAMINE-BINDING PROTEIN"/>
    <property type="match status" value="1"/>
</dbReference>
<dbReference type="Pfam" id="PF01161">
    <property type="entry name" value="PBP"/>
    <property type="match status" value="1"/>
</dbReference>
<sequence>MVQITPVLVFAAAQVLGGAVAVPADYAQHVLLDPQGHSAKDVYTVKDELKKADIIPTVIDDFLPSLLVGAEWPSSKNAALGNTIKPKKLQDEPTITLTQPKSAEGACSSLANLTYTVTLTDPDAPSRDDPKWSEMCHWIATGLATSDDADSSCSSPLTLSLADLDELMPYYPPGPPEKTGKHRYVLFVFVPANGTTDPLHLKKPEDRQHWGYEYDAANFVYSQNKKQ</sequence>
<accession>A0A0G2FBJ7</accession>
<feature type="signal peptide" evidence="1">
    <location>
        <begin position="1"/>
        <end position="21"/>
    </location>
</feature>